<dbReference type="RefSeq" id="WP_110391754.1">
    <property type="nucleotide sequence ID" value="NZ_QJKI01000023.1"/>
</dbReference>
<proteinExistence type="predicted"/>
<keyword evidence="3" id="KW-1185">Reference proteome</keyword>
<keyword evidence="1" id="KW-0732">Signal</keyword>
<dbReference type="EMBL" id="QJKI01000023">
    <property type="protein sequence ID" value="PXX76018.1"/>
    <property type="molecule type" value="Genomic_DNA"/>
</dbReference>
<evidence type="ECO:0008006" key="4">
    <source>
        <dbReference type="Google" id="ProtNLM"/>
    </source>
</evidence>
<feature type="signal peptide" evidence="1">
    <location>
        <begin position="1"/>
        <end position="23"/>
    </location>
</feature>
<gene>
    <name evidence="2" type="ORF">DFR34_12351</name>
</gene>
<name>A0A318KFJ8_9NEIS</name>
<dbReference type="PROSITE" id="PS51257">
    <property type="entry name" value="PROKAR_LIPOPROTEIN"/>
    <property type="match status" value="1"/>
</dbReference>
<organism evidence="2 3">
    <name type="scientific">Rivihabitans pingtungensis</name>
    <dbReference type="NCBI Taxonomy" id="1054498"/>
    <lineage>
        <taxon>Bacteria</taxon>
        <taxon>Pseudomonadati</taxon>
        <taxon>Pseudomonadota</taxon>
        <taxon>Betaproteobacteria</taxon>
        <taxon>Neisseriales</taxon>
        <taxon>Aquaspirillaceae</taxon>
        <taxon>Rivihabitans</taxon>
    </lineage>
</organism>
<evidence type="ECO:0000256" key="1">
    <source>
        <dbReference type="SAM" id="SignalP"/>
    </source>
</evidence>
<dbReference type="Proteomes" id="UP000247555">
    <property type="component" value="Unassembled WGS sequence"/>
</dbReference>
<feature type="chain" id="PRO_5016433758" description="Lipoprotein" evidence="1">
    <location>
        <begin position="24"/>
        <end position="145"/>
    </location>
</feature>
<protein>
    <recommendedName>
        <fullName evidence="4">Lipoprotein</fullName>
    </recommendedName>
</protein>
<accession>A0A318KFJ8</accession>
<sequence length="145" mass="15946">MKSTLLAGACALVLLSACSAVQAPPPVVPPAPDFNAMQNSLFQETKRLANLVGNGSLSRVEAADQLNARRLAMIGPHPVDDEVFRTYRLLSVQVQQNKITQDKLRITLMNKLDAVRKGYALLDPKPVKPPVFTNMLLQIYDRPPL</sequence>
<comment type="caution">
    <text evidence="2">The sequence shown here is derived from an EMBL/GenBank/DDBJ whole genome shotgun (WGS) entry which is preliminary data.</text>
</comment>
<reference evidence="2 3" key="1">
    <citation type="submission" date="2018-05" db="EMBL/GenBank/DDBJ databases">
        <title>Genomic Encyclopedia of Type Strains, Phase IV (KMG-IV): sequencing the most valuable type-strain genomes for metagenomic binning, comparative biology and taxonomic classification.</title>
        <authorList>
            <person name="Goeker M."/>
        </authorList>
    </citation>
    <scope>NUCLEOTIDE SEQUENCE [LARGE SCALE GENOMIC DNA]</scope>
    <source>
        <strain evidence="2 3">DSM 29661</strain>
    </source>
</reference>
<evidence type="ECO:0000313" key="2">
    <source>
        <dbReference type="EMBL" id="PXX76018.1"/>
    </source>
</evidence>
<dbReference type="AlphaFoldDB" id="A0A318KFJ8"/>
<dbReference type="OrthoDB" id="8595550at2"/>
<evidence type="ECO:0000313" key="3">
    <source>
        <dbReference type="Proteomes" id="UP000247555"/>
    </source>
</evidence>